<feature type="compositionally biased region" description="Acidic residues" evidence="3">
    <location>
        <begin position="492"/>
        <end position="502"/>
    </location>
</feature>
<dbReference type="Gene3D" id="2.20.100.10">
    <property type="entry name" value="Thrombospondin type-1 (TSP1) repeat"/>
    <property type="match status" value="5"/>
</dbReference>
<dbReference type="InterPro" id="IPR036383">
    <property type="entry name" value="TSP1_rpt_sf"/>
</dbReference>
<dbReference type="STRING" id="400727.A0A2T7NTU6"/>
<dbReference type="Pfam" id="PF00090">
    <property type="entry name" value="TSP_1"/>
    <property type="match status" value="5"/>
</dbReference>
<sequence length="547" mass="60718">MRPPYYYRRHSSGVIKVALRELKPPVSQEASGLSLLSPVAVYPRVRLSAALRGGKRRGGKLFCFRRVKKQGRCGGHLKVSYDSPEECCAGKGAGFFSKKQKVGRNRFVCTPCTDLQTPSDRQGDVSPKAKQLNRKPGQKQPVPETTTESKTTTQQTTTTTTVQDWLRPENDHPASHYVSFRRPDDDVDRVEWSQWSPCSASCGAGWRSRYKICDNCDKNDPENVMSQPCMVNFYCNVDGNWGPWFPWQPCSQSCGGGTRLRQRKCNYPPPAYGGSPCSGPAKNSQDCNEQPCPVDGNWGEWSEFTLCSATCGLGTKKRMRECDNPAPASGGRMCAGLPVFAKKCEIAKCPLDGGWSEWSEFGFCRAPRCDTGFRIRTRVCNNPRPQHGGAHCQGNQYEREECFNEQECPRNGSWCEWSEWSACSASCAEQTSLQARQRTCTCPEPRYGGIACEGDSFTVRECEDLPRCSTSEVDSTARKCKGTEMEGSGSDAECDEEEEQDSQDGGRWRLLVSTHPSETVTESSSSTSLLLWFVLLSTGLGKTNDET</sequence>
<organism evidence="4 5">
    <name type="scientific">Pomacea canaliculata</name>
    <name type="common">Golden apple snail</name>
    <dbReference type="NCBI Taxonomy" id="400727"/>
    <lineage>
        <taxon>Eukaryota</taxon>
        <taxon>Metazoa</taxon>
        <taxon>Spiralia</taxon>
        <taxon>Lophotrochozoa</taxon>
        <taxon>Mollusca</taxon>
        <taxon>Gastropoda</taxon>
        <taxon>Caenogastropoda</taxon>
        <taxon>Architaenioglossa</taxon>
        <taxon>Ampullarioidea</taxon>
        <taxon>Ampullariidae</taxon>
        <taxon>Pomacea</taxon>
    </lineage>
</organism>
<feature type="compositionally biased region" description="Low complexity" evidence="3">
    <location>
        <begin position="144"/>
        <end position="161"/>
    </location>
</feature>
<dbReference type="Proteomes" id="UP000245119">
    <property type="component" value="Linkage Group LG9"/>
</dbReference>
<keyword evidence="2" id="KW-1015">Disulfide bond</keyword>
<reference evidence="4 5" key="1">
    <citation type="submission" date="2018-04" db="EMBL/GenBank/DDBJ databases">
        <title>The genome of golden apple snail Pomacea canaliculata provides insight into stress tolerance and invasive adaptation.</title>
        <authorList>
            <person name="Liu C."/>
            <person name="Liu B."/>
            <person name="Ren Y."/>
            <person name="Zhang Y."/>
            <person name="Wang H."/>
            <person name="Li S."/>
            <person name="Jiang F."/>
            <person name="Yin L."/>
            <person name="Zhang G."/>
            <person name="Qian W."/>
            <person name="Fan W."/>
        </authorList>
    </citation>
    <scope>NUCLEOTIDE SEQUENCE [LARGE SCALE GENOMIC DNA]</scope>
    <source>
        <strain evidence="4">SZHN2017</strain>
        <tissue evidence="4">Muscle</tissue>
    </source>
</reference>
<comment type="caution">
    <text evidence="4">The sequence shown here is derived from an EMBL/GenBank/DDBJ whole genome shotgun (WGS) entry which is preliminary data.</text>
</comment>
<dbReference type="AlphaFoldDB" id="A0A2T7NTU6"/>
<feature type="region of interest" description="Disordered" evidence="3">
    <location>
        <begin position="479"/>
        <end position="508"/>
    </location>
</feature>
<protein>
    <recommendedName>
        <fullName evidence="6">EGF-like domain-containing protein</fullName>
    </recommendedName>
</protein>
<evidence type="ECO:0000313" key="4">
    <source>
        <dbReference type="EMBL" id="PVD24566.1"/>
    </source>
</evidence>
<proteinExistence type="predicted"/>
<dbReference type="PANTHER" id="PTHR22906:SF21">
    <property type="entry name" value="SEMA DOMAIN-CONTAINING PROTEIN"/>
    <property type="match status" value="1"/>
</dbReference>
<name>A0A2T7NTU6_POMCA</name>
<evidence type="ECO:0008006" key="6">
    <source>
        <dbReference type="Google" id="ProtNLM"/>
    </source>
</evidence>
<evidence type="ECO:0000313" key="5">
    <source>
        <dbReference type="Proteomes" id="UP000245119"/>
    </source>
</evidence>
<keyword evidence="1" id="KW-0677">Repeat</keyword>
<dbReference type="PRINTS" id="PR01705">
    <property type="entry name" value="TSP1REPEAT"/>
</dbReference>
<feature type="region of interest" description="Disordered" evidence="3">
    <location>
        <begin position="117"/>
        <end position="179"/>
    </location>
</feature>
<dbReference type="SUPFAM" id="SSF82895">
    <property type="entry name" value="TSP-1 type 1 repeat"/>
    <property type="match status" value="5"/>
</dbReference>
<dbReference type="SMART" id="SM00209">
    <property type="entry name" value="TSP1"/>
    <property type="match status" value="5"/>
</dbReference>
<dbReference type="InterPro" id="IPR052065">
    <property type="entry name" value="Compl_asym_regulator"/>
</dbReference>
<evidence type="ECO:0000256" key="1">
    <source>
        <dbReference type="ARBA" id="ARBA00022737"/>
    </source>
</evidence>
<accession>A0A2T7NTU6</accession>
<evidence type="ECO:0000256" key="3">
    <source>
        <dbReference type="SAM" id="MobiDB-lite"/>
    </source>
</evidence>
<dbReference type="EMBL" id="PZQS01000009">
    <property type="protein sequence ID" value="PVD24566.1"/>
    <property type="molecule type" value="Genomic_DNA"/>
</dbReference>
<dbReference type="FunFam" id="2.20.100.10:FF:000002">
    <property type="entry name" value="Unc-5 netrin receptor C"/>
    <property type="match status" value="1"/>
</dbReference>
<keyword evidence="5" id="KW-1185">Reference proteome</keyword>
<dbReference type="PROSITE" id="PS50092">
    <property type="entry name" value="TSP1"/>
    <property type="match status" value="5"/>
</dbReference>
<dbReference type="InterPro" id="IPR000884">
    <property type="entry name" value="TSP1_rpt"/>
</dbReference>
<dbReference type="OrthoDB" id="6258760at2759"/>
<evidence type="ECO:0000256" key="2">
    <source>
        <dbReference type="ARBA" id="ARBA00023157"/>
    </source>
</evidence>
<gene>
    <name evidence="4" type="ORF">C0Q70_15049</name>
</gene>
<dbReference type="PANTHER" id="PTHR22906">
    <property type="entry name" value="PROPERDIN"/>
    <property type="match status" value="1"/>
</dbReference>
<dbReference type="FunFam" id="2.20.100.10:FF:000001">
    <property type="entry name" value="semaphorin-5A isoform X1"/>
    <property type="match status" value="3"/>
</dbReference>